<dbReference type="Proteomes" id="UP000887565">
    <property type="component" value="Unplaced"/>
</dbReference>
<reference evidence="2" key="1">
    <citation type="submission" date="2022-11" db="UniProtKB">
        <authorList>
            <consortium name="WormBaseParasite"/>
        </authorList>
    </citation>
    <scope>IDENTIFICATION</scope>
</reference>
<protein>
    <submittedName>
        <fullName evidence="2">Uncharacterized protein</fullName>
    </submittedName>
</protein>
<keyword evidence="1" id="KW-1185">Reference proteome</keyword>
<sequence>MAKFVLVYLIQFALDELYFLSHIFDDIDLFKRRREEENAAHSELITYQKKCMKREHEAGIDVLNQEKAAVIAKGDYYKLKKALLSGQQATGPLPSGSQLD</sequence>
<evidence type="ECO:0000313" key="1">
    <source>
        <dbReference type="Proteomes" id="UP000887565"/>
    </source>
</evidence>
<dbReference type="AlphaFoldDB" id="A0A915JCT0"/>
<proteinExistence type="predicted"/>
<name>A0A915JCT0_ROMCU</name>
<organism evidence="1 2">
    <name type="scientific">Romanomermis culicivorax</name>
    <name type="common">Nematode worm</name>
    <dbReference type="NCBI Taxonomy" id="13658"/>
    <lineage>
        <taxon>Eukaryota</taxon>
        <taxon>Metazoa</taxon>
        <taxon>Ecdysozoa</taxon>
        <taxon>Nematoda</taxon>
        <taxon>Enoplea</taxon>
        <taxon>Dorylaimia</taxon>
        <taxon>Mermithida</taxon>
        <taxon>Mermithoidea</taxon>
        <taxon>Mermithidae</taxon>
        <taxon>Romanomermis</taxon>
    </lineage>
</organism>
<dbReference type="WBParaSite" id="nRc.2.0.1.t23967-RA">
    <property type="protein sequence ID" value="nRc.2.0.1.t23967-RA"/>
    <property type="gene ID" value="nRc.2.0.1.g23967"/>
</dbReference>
<evidence type="ECO:0000313" key="2">
    <source>
        <dbReference type="WBParaSite" id="nRc.2.0.1.t23967-RA"/>
    </source>
</evidence>
<accession>A0A915JCT0</accession>